<evidence type="ECO:0000313" key="2">
    <source>
        <dbReference type="EMBL" id="KAK0170522.1"/>
    </source>
</evidence>
<reference evidence="2" key="1">
    <citation type="journal article" date="2023" name="bioRxiv">
        <title>Scaffold-level genome assemblies of two parasitoid biocontrol wasps reveal the parthenogenesis mechanism and an associated novel virus.</title>
        <authorList>
            <person name="Inwood S."/>
            <person name="Skelly J."/>
            <person name="Guhlin J."/>
            <person name="Harrop T."/>
            <person name="Goldson S."/>
            <person name="Dearden P."/>
        </authorList>
    </citation>
    <scope>NUCLEOTIDE SEQUENCE</scope>
    <source>
        <strain evidence="2">Irish</strain>
        <tissue evidence="2">Whole body</tissue>
    </source>
</reference>
<sequence>MARYMEGPYTEEDKQMIRNLIKKEVSAPEGWPKFEVVCVGRARTHAEGIKRVRELRSKEYAFTTDAENDGEAKAAATLQHYKDINSNHVLTKNEITSNLLAKSNLPTDSESEKSDDVDDKESCSNDTTTDSECSYAAKTNKQKKGPSKKAKNMKKSEKLNQGLSILQKNYKKCETEVKTDFAQSSKNDIMKLTYVSLKKLMAEFVTFKEDMIEWRQTMERRTNVKNNNEVTPRQFLEKHQLNKLKTIEDFKAFDCSLKMDAEFHQDFKLALDCIVESCMKKTVKSILKKFFERELAMKCTAVRNSSKAGNQKLVLKGSQFYDDVFEFVRAIHNENEPVTETLFYQCLSNSLSDAKDWDGQRKYRQSKM</sequence>
<dbReference type="EMBL" id="JAQQBS010000003">
    <property type="protein sequence ID" value="KAK0170522.1"/>
    <property type="molecule type" value="Genomic_DNA"/>
</dbReference>
<gene>
    <name evidence="2" type="ORF">PV328_008360</name>
</gene>
<evidence type="ECO:0000313" key="3">
    <source>
        <dbReference type="Proteomes" id="UP001168990"/>
    </source>
</evidence>
<keyword evidence="3" id="KW-1185">Reference proteome</keyword>
<feature type="compositionally biased region" description="Basic residues" evidence="1">
    <location>
        <begin position="140"/>
        <end position="153"/>
    </location>
</feature>
<feature type="region of interest" description="Disordered" evidence="1">
    <location>
        <begin position="101"/>
        <end position="158"/>
    </location>
</feature>
<evidence type="ECO:0000256" key="1">
    <source>
        <dbReference type="SAM" id="MobiDB-lite"/>
    </source>
</evidence>
<dbReference type="Proteomes" id="UP001168990">
    <property type="component" value="Unassembled WGS sequence"/>
</dbReference>
<comment type="caution">
    <text evidence="2">The sequence shown here is derived from an EMBL/GenBank/DDBJ whole genome shotgun (WGS) entry which is preliminary data.</text>
</comment>
<reference evidence="2" key="2">
    <citation type="submission" date="2023-03" db="EMBL/GenBank/DDBJ databases">
        <authorList>
            <person name="Inwood S.N."/>
            <person name="Skelly J.G."/>
            <person name="Guhlin J."/>
            <person name="Harrop T.W.R."/>
            <person name="Goldson S.G."/>
            <person name="Dearden P.K."/>
        </authorList>
    </citation>
    <scope>NUCLEOTIDE SEQUENCE</scope>
    <source>
        <strain evidence="2">Irish</strain>
        <tissue evidence="2">Whole body</tissue>
    </source>
</reference>
<dbReference type="AlphaFoldDB" id="A0AA39FJ24"/>
<name>A0AA39FJ24_9HYME</name>
<organism evidence="2 3">
    <name type="scientific">Microctonus aethiopoides</name>
    <dbReference type="NCBI Taxonomy" id="144406"/>
    <lineage>
        <taxon>Eukaryota</taxon>
        <taxon>Metazoa</taxon>
        <taxon>Ecdysozoa</taxon>
        <taxon>Arthropoda</taxon>
        <taxon>Hexapoda</taxon>
        <taxon>Insecta</taxon>
        <taxon>Pterygota</taxon>
        <taxon>Neoptera</taxon>
        <taxon>Endopterygota</taxon>
        <taxon>Hymenoptera</taxon>
        <taxon>Apocrita</taxon>
        <taxon>Ichneumonoidea</taxon>
        <taxon>Braconidae</taxon>
        <taxon>Euphorinae</taxon>
        <taxon>Microctonus</taxon>
    </lineage>
</organism>
<protein>
    <submittedName>
        <fullName evidence="2">Uncharacterized protein</fullName>
    </submittedName>
</protein>
<proteinExistence type="predicted"/>
<accession>A0AA39FJ24</accession>